<keyword evidence="3 4" id="KW-0808">Transferase</keyword>
<dbReference type="Pfam" id="PF00155">
    <property type="entry name" value="Aminotran_1_2"/>
    <property type="match status" value="1"/>
</dbReference>
<comment type="caution">
    <text evidence="6">The sequence shown here is derived from an EMBL/GenBank/DDBJ whole genome shotgun (WGS) entry which is preliminary data.</text>
</comment>
<dbReference type="Gene3D" id="3.40.640.10">
    <property type="entry name" value="Type I PLP-dependent aspartate aminotransferase-like (Major domain)"/>
    <property type="match status" value="1"/>
</dbReference>
<dbReference type="InterPro" id="IPR015424">
    <property type="entry name" value="PyrdxlP-dep_Trfase"/>
</dbReference>
<organism evidence="6 7">
    <name type="scientific">Eiseniibacteriota bacterium</name>
    <dbReference type="NCBI Taxonomy" id="2212470"/>
    <lineage>
        <taxon>Bacteria</taxon>
        <taxon>Candidatus Eiseniibacteriota</taxon>
    </lineage>
</organism>
<evidence type="ECO:0000313" key="7">
    <source>
        <dbReference type="Proteomes" id="UP001594288"/>
    </source>
</evidence>
<evidence type="ECO:0000256" key="1">
    <source>
        <dbReference type="ARBA" id="ARBA00001933"/>
    </source>
</evidence>
<reference evidence="6 7" key="1">
    <citation type="submission" date="2024-09" db="EMBL/GenBank/DDBJ databases">
        <authorList>
            <person name="D'Angelo T."/>
        </authorList>
    </citation>
    <scope>NUCLEOTIDE SEQUENCE [LARGE SCALE GENOMIC DNA]</scope>
    <source>
        <strain evidence="6">SAG AM-311-F02</strain>
    </source>
</reference>
<proteinExistence type="inferred from homology"/>
<evidence type="ECO:0000259" key="5">
    <source>
        <dbReference type="Pfam" id="PF00155"/>
    </source>
</evidence>
<dbReference type="InterPro" id="IPR015422">
    <property type="entry name" value="PyrdxlP-dep_Trfase_small"/>
</dbReference>
<evidence type="ECO:0000256" key="3">
    <source>
        <dbReference type="ARBA" id="ARBA00022679"/>
    </source>
</evidence>
<accession>A0ABV6YQC9</accession>
<evidence type="ECO:0000256" key="2">
    <source>
        <dbReference type="ARBA" id="ARBA00022576"/>
    </source>
</evidence>
<dbReference type="GO" id="GO:0008483">
    <property type="term" value="F:transaminase activity"/>
    <property type="evidence" value="ECO:0007669"/>
    <property type="project" value="UniProtKB-KW"/>
</dbReference>
<feature type="domain" description="Aminotransferase class I/classII large" evidence="5">
    <location>
        <begin position="6"/>
        <end position="283"/>
    </location>
</feature>
<name>A0ABV6YQC9_UNCEI</name>
<comment type="cofactor">
    <cofactor evidence="1 4">
        <name>pyridoxal 5'-phosphate</name>
        <dbReference type="ChEBI" id="CHEBI:597326"/>
    </cofactor>
</comment>
<dbReference type="SUPFAM" id="SSF53383">
    <property type="entry name" value="PLP-dependent transferases"/>
    <property type="match status" value="1"/>
</dbReference>
<keyword evidence="7" id="KW-1185">Reference proteome</keyword>
<feature type="non-terminal residue" evidence="6">
    <location>
        <position position="1"/>
    </location>
</feature>
<dbReference type="CDD" id="cd00609">
    <property type="entry name" value="AAT_like"/>
    <property type="match status" value="1"/>
</dbReference>
<dbReference type="InterPro" id="IPR004839">
    <property type="entry name" value="Aminotransferase_I/II_large"/>
</dbReference>
<comment type="similarity">
    <text evidence="4">Belongs to the class-I pyridoxal-phosphate-dependent aminotransferase family.</text>
</comment>
<dbReference type="EC" id="2.6.1.-" evidence="4"/>
<dbReference type="InterPro" id="IPR004838">
    <property type="entry name" value="NHTrfase_class1_PyrdxlP-BS"/>
</dbReference>
<gene>
    <name evidence="6" type="ORF">ACFL2Z_05125</name>
</gene>
<evidence type="ECO:0000313" key="6">
    <source>
        <dbReference type="EMBL" id="MFC1800267.1"/>
    </source>
</evidence>
<protein>
    <recommendedName>
        <fullName evidence="4">Aminotransferase</fullName>
        <ecNumber evidence="4">2.6.1.-</ecNumber>
    </recommendedName>
</protein>
<dbReference type="InterPro" id="IPR050881">
    <property type="entry name" value="LL-DAP_aminotransferase"/>
</dbReference>
<keyword evidence="2 4" id="KW-0032">Aminotransferase</keyword>
<dbReference type="PANTHER" id="PTHR42832:SF4">
    <property type="entry name" value="BLR3474 PROTEIN"/>
    <property type="match status" value="1"/>
</dbReference>
<dbReference type="InterPro" id="IPR015421">
    <property type="entry name" value="PyrdxlP-dep_Trfase_major"/>
</dbReference>
<dbReference type="Proteomes" id="UP001594288">
    <property type="component" value="Unassembled WGS sequence"/>
</dbReference>
<dbReference type="EMBL" id="JBHPEI010000102">
    <property type="protein sequence ID" value="MFC1800267.1"/>
    <property type="molecule type" value="Genomic_DNA"/>
</dbReference>
<dbReference type="Gene3D" id="3.90.1150.10">
    <property type="entry name" value="Aspartate Aminotransferase, domain 1"/>
    <property type="match status" value="1"/>
</dbReference>
<sequence>VYPVIGTKEGIALLPLATMDPGDLALVPDPGYPVYSRGVWFAGGKVEWMPLEEKRGFLPDVGLIERHRPRLVYLNYPNNPTSAVAGVDFYSTAVNAAGRTGSYIVNDAAYSEIAFGGYDAPSILQVPGARERAVEFHSFSKTFSMAGWRVGFVAGNRHMIASLRTLKSNVDSGVFGAVLMAAAVVIREGWDAHREMIGEYDRRRAIVFDGLRACGISYHESPATLYIWARVPAGKGSMEFAKSLLEETGILVTPGVGFGKSGEGYFRISITCPTDQVEIAGRRLHEVSRKWKGSETWTK</sequence>
<dbReference type="PANTHER" id="PTHR42832">
    <property type="entry name" value="AMINO ACID AMINOTRANSFERASE"/>
    <property type="match status" value="1"/>
</dbReference>
<dbReference type="PROSITE" id="PS00105">
    <property type="entry name" value="AA_TRANSFER_CLASS_1"/>
    <property type="match status" value="1"/>
</dbReference>
<evidence type="ECO:0000256" key="4">
    <source>
        <dbReference type="RuleBase" id="RU000481"/>
    </source>
</evidence>